<evidence type="ECO:0000256" key="3">
    <source>
        <dbReference type="ARBA" id="ARBA00023163"/>
    </source>
</evidence>
<evidence type="ECO:0000313" key="7">
    <source>
        <dbReference type="Proteomes" id="UP000831880"/>
    </source>
</evidence>
<dbReference type="Pfam" id="PF09339">
    <property type="entry name" value="HTH_IclR"/>
    <property type="match status" value="1"/>
</dbReference>
<evidence type="ECO:0000313" key="6">
    <source>
        <dbReference type="EMBL" id="UOQ92347.1"/>
    </source>
</evidence>
<keyword evidence="1" id="KW-0805">Transcription regulation</keyword>
<evidence type="ECO:0000259" key="5">
    <source>
        <dbReference type="PROSITE" id="PS51078"/>
    </source>
</evidence>
<dbReference type="InterPro" id="IPR005471">
    <property type="entry name" value="Tscrpt_reg_IclR_N"/>
</dbReference>
<evidence type="ECO:0000259" key="4">
    <source>
        <dbReference type="PROSITE" id="PS51077"/>
    </source>
</evidence>
<dbReference type="SUPFAM" id="SSF55781">
    <property type="entry name" value="GAF domain-like"/>
    <property type="match status" value="1"/>
</dbReference>
<dbReference type="Gene3D" id="1.10.10.10">
    <property type="entry name" value="Winged helix-like DNA-binding domain superfamily/Winged helix DNA-binding domain"/>
    <property type="match status" value="1"/>
</dbReference>
<dbReference type="InterPro" id="IPR029016">
    <property type="entry name" value="GAF-like_dom_sf"/>
</dbReference>
<dbReference type="EMBL" id="CP095074">
    <property type="protein sequence ID" value="UOQ92347.1"/>
    <property type="molecule type" value="Genomic_DNA"/>
</dbReference>
<dbReference type="InterPro" id="IPR014757">
    <property type="entry name" value="Tscrpt_reg_IclR_C"/>
</dbReference>
<keyword evidence="7" id="KW-1185">Reference proteome</keyword>
<dbReference type="SMART" id="SM00346">
    <property type="entry name" value="HTH_ICLR"/>
    <property type="match status" value="1"/>
</dbReference>
<dbReference type="InterPro" id="IPR050707">
    <property type="entry name" value="HTH_MetabolicPath_Reg"/>
</dbReference>
<keyword evidence="2" id="KW-0238">DNA-binding</keyword>
<dbReference type="Gene3D" id="3.30.450.40">
    <property type="match status" value="1"/>
</dbReference>
<reference evidence="6 7" key="1">
    <citation type="submission" date="2022-04" db="EMBL/GenBank/DDBJ databases">
        <title>Halobacillus sp. isolated from saltern.</title>
        <authorList>
            <person name="Won M."/>
            <person name="Lee C.-M."/>
            <person name="Woen H.-Y."/>
            <person name="Kwon S.-W."/>
        </authorList>
    </citation>
    <scope>NUCLEOTIDE SEQUENCE [LARGE SCALE GENOMIC DNA]</scope>
    <source>
        <strain evidence="6 7">SSTM10-2</strain>
    </source>
</reference>
<dbReference type="PROSITE" id="PS51077">
    <property type="entry name" value="HTH_ICLR"/>
    <property type="match status" value="1"/>
</dbReference>
<dbReference type="PANTHER" id="PTHR30136">
    <property type="entry name" value="HELIX-TURN-HELIX TRANSCRIPTIONAL REGULATOR, ICLR FAMILY"/>
    <property type="match status" value="1"/>
</dbReference>
<dbReference type="InterPro" id="IPR036388">
    <property type="entry name" value="WH-like_DNA-bd_sf"/>
</dbReference>
<feature type="domain" description="IclR-ED" evidence="5">
    <location>
        <begin position="66"/>
        <end position="242"/>
    </location>
</feature>
<dbReference type="PANTHER" id="PTHR30136:SF24">
    <property type="entry name" value="HTH-TYPE TRANSCRIPTIONAL REPRESSOR ALLR"/>
    <property type="match status" value="1"/>
</dbReference>
<dbReference type="Proteomes" id="UP000831880">
    <property type="component" value="Chromosome"/>
</dbReference>
<dbReference type="Pfam" id="PF01614">
    <property type="entry name" value="IclR_C"/>
    <property type="match status" value="1"/>
</dbReference>
<evidence type="ECO:0000256" key="1">
    <source>
        <dbReference type="ARBA" id="ARBA00023015"/>
    </source>
</evidence>
<keyword evidence="3" id="KW-0804">Transcription</keyword>
<evidence type="ECO:0000256" key="2">
    <source>
        <dbReference type="ARBA" id="ARBA00023125"/>
    </source>
</evidence>
<dbReference type="RefSeq" id="WP_244751957.1">
    <property type="nucleotide sequence ID" value="NZ_CP095074.1"/>
</dbReference>
<dbReference type="InterPro" id="IPR036390">
    <property type="entry name" value="WH_DNA-bd_sf"/>
</dbReference>
<gene>
    <name evidence="6" type="ORF">MUO14_18005</name>
</gene>
<dbReference type="SUPFAM" id="SSF46785">
    <property type="entry name" value="Winged helix' DNA-binding domain"/>
    <property type="match status" value="1"/>
</dbReference>
<protein>
    <submittedName>
        <fullName evidence="6">IclR family transcriptional regulator</fullName>
    </submittedName>
</protein>
<organism evidence="6 7">
    <name type="scientific">Halobacillus shinanisalinarum</name>
    <dbReference type="NCBI Taxonomy" id="2932258"/>
    <lineage>
        <taxon>Bacteria</taxon>
        <taxon>Bacillati</taxon>
        <taxon>Bacillota</taxon>
        <taxon>Bacilli</taxon>
        <taxon>Bacillales</taxon>
        <taxon>Bacillaceae</taxon>
        <taxon>Halobacillus</taxon>
    </lineage>
</organism>
<feature type="domain" description="HTH iclR-type" evidence="4">
    <location>
        <begin position="1"/>
        <end position="65"/>
    </location>
</feature>
<sequence>MQSIDRSMKVIQLFMEKGTNQFFSISELAKECELPVSSMHRLLQAMIKHRMIQQDTDRKLYGLGSIWLEYGLKAYDTMDYISMIRPELESLMKAVEASVYLNKPVGNESIITERIDCIHQTIRVHDQLGLRSPLYKGAANLVILAYMSPLQSEKVLDSELINEDKTKIINGLEKIRRKGYEVTDEQTSGITTVAAPILNRFKEVEGSISIRVVSFHLDEEKLDHIIKNVLQTARVISGKMGYPNGHDRNFVF</sequence>
<dbReference type="PROSITE" id="PS51078">
    <property type="entry name" value="ICLR_ED"/>
    <property type="match status" value="1"/>
</dbReference>
<proteinExistence type="predicted"/>
<accession>A0ABY4H011</accession>
<name>A0ABY4H011_9BACI</name>